<dbReference type="RefSeq" id="WP_171561647.1">
    <property type="nucleotide sequence ID" value="NZ_JABFCS010000001.1"/>
</dbReference>
<name>A0A849KL33_9BURK</name>
<protein>
    <recommendedName>
        <fullName evidence="4">lipopolysaccharide heptosyltransferase II</fullName>
        <ecNumber evidence="4">2.4.99.24</ecNumber>
    </recommendedName>
</protein>
<dbReference type="EC" id="2.4.99.24" evidence="4"/>
<dbReference type="InterPro" id="IPR051199">
    <property type="entry name" value="LPS_LOS_Heptosyltrfase"/>
</dbReference>
<dbReference type="GO" id="GO:0005829">
    <property type="term" value="C:cytosol"/>
    <property type="evidence" value="ECO:0007669"/>
    <property type="project" value="TreeGrafter"/>
</dbReference>
<evidence type="ECO:0000313" key="6">
    <source>
        <dbReference type="EMBL" id="NNU44653.1"/>
    </source>
</evidence>
<evidence type="ECO:0000256" key="3">
    <source>
        <dbReference type="ARBA" id="ARBA00043995"/>
    </source>
</evidence>
<keyword evidence="1" id="KW-0328">Glycosyltransferase</keyword>
<comment type="caution">
    <text evidence="6">The sequence shown here is derived from an EMBL/GenBank/DDBJ whole genome shotgun (WGS) entry which is preliminary data.</text>
</comment>
<gene>
    <name evidence="6" type="primary">waaF</name>
    <name evidence="6" type="ORF">HK415_18070</name>
</gene>
<evidence type="ECO:0000256" key="5">
    <source>
        <dbReference type="ARBA" id="ARBA00047503"/>
    </source>
</evidence>
<dbReference type="NCBIfam" id="TIGR02195">
    <property type="entry name" value="heptsyl_trn_II"/>
    <property type="match status" value="1"/>
</dbReference>
<evidence type="ECO:0000313" key="7">
    <source>
        <dbReference type="Proteomes" id="UP000552954"/>
    </source>
</evidence>
<dbReference type="InterPro" id="IPR011910">
    <property type="entry name" value="RfaF"/>
</dbReference>
<dbReference type="Pfam" id="PF01075">
    <property type="entry name" value="Glyco_transf_9"/>
    <property type="match status" value="1"/>
</dbReference>
<dbReference type="GO" id="GO:0008713">
    <property type="term" value="F:ADP-heptose-lipopolysaccharide heptosyltransferase activity"/>
    <property type="evidence" value="ECO:0007669"/>
    <property type="project" value="UniProtKB-EC"/>
</dbReference>
<dbReference type="PANTHER" id="PTHR30160:SF7">
    <property type="entry name" value="ADP-HEPTOSE--LPS HEPTOSYLTRANSFERASE 2"/>
    <property type="match status" value="1"/>
</dbReference>
<reference evidence="6 7" key="1">
    <citation type="submission" date="2020-05" db="EMBL/GenBank/DDBJ databases">
        <authorList>
            <person name="Khan S.A."/>
            <person name="Jeon C.O."/>
            <person name="Chun B.H."/>
        </authorList>
    </citation>
    <scope>NUCLEOTIDE SEQUENCE [LARGE SCALE GENOMIC DNA]</scope>
    <source>
        <strain evidence="6 7">B156</strain>
    </source>
</reference>
<evidence type="ECO:0000256" key="1">
    <source>
        <dbReference type="ARBA" id="ARBA00022676"/>
    </source>
</evidence>
<dbReference type="CDD" id="cd03789">
    <property type="entry name" value="GT9_LPS_heptosyltransferase"/>
    <property type="match status" value="1"/>
</dbReference>
<dbReference type="Gene3D" id="3.40.50.2000">
    <property type="entry name" value="Glycogen Phosphorylase B"/>
    <property type="match status" value="2"/>
</dbReference>
<keyword evidence="2 6" id="KW-0808">Transferase</keyword>
<comment type="catalytic activity">
    <reaction evidence="5">
        <text>an L-alpha-D-Hep-(1-&gt;5)-[alpha-Kdo-(2-&gt;4)]-alpha-Kdo-(2-&gt;6)-lipid A + ADP-L-glycero-beta-D-manno-heptose = an L-alpha-D-Hep-(1-&gt;3)-L-alpha-D-Hep-(1-&gt;5)-[alpha-Kdo-(2-&gt;4)]-alpha-Kdo-(2-&gt;6)-lipid A + ADP + H(+)</text>
        <dbReference type="Rhea" id="RHEA:74071"/>
        <dbReference type="ChEBI" id="CHEBI:15378"/>
        <dbReference type="ChEBI" id="CHEBI:61506"/>
        <dbReference type="ChEBI" id="CHEBI:193068"/>
        <dbReference type="ChEBI" id="CHEBI:193069"/>
        <dbReference type="ChEBI" id="CHEBI:456216"/>
        <dbReference type="EC" id="2.4.99.24"/>
    </reaction>
</comment>
<sequence length="325" mass="35340">MSRSLVIAPQWIGDAVMTEPLLRRLRARGERLTVGALPWVAPVYRAMPQVDEVIEFPFRHGGLQFKARRTLGKELQGRFDTAYVLPNSLKSALLPFLASIPRRVGYLGEARVGLLTHRLKNPGDKPPMVAFYSALSGESGLEQDRPQLTLPPAQVDEVLRAQGLARGAYVVMAPGAEFGPAKRWPHFGGLAALLDRPVVLLGSAKEAGLCEEIRAQAPERCRNLAGQTSLLEAFALIAGAGHVVSNDSGLMHVAAAFGVPQVALFGSSSPLHTPPLSERAQVVWLKQDPLYMPPLDCAPCFQRECPLGHFRCLKDVSPQRVKALL</sequence>
<dbReference type="EMBL" id="JABFCS010000001">
    <property type="protein sequence ID" value="NNU44653.1"/>
    <property type="molecule type" value="Genomic_DNA"/>
</dbReference>
<dbReference type="SUPFAM" id="SSF53756">
    <property type="entry name" value="UDP-Glycosyltransferase/glycogen phosphorylase"/>
    <property type="match status" value="1"/>
</dbReference>
<comment type="similarity">
    <text evidence="3">Belongs to the glycosyltransferase 9 family.</text>
</comment>
<accession>A0A849KL33</accession>
<keyword evidence="7" id="KW-1185">Reference proteome</keyword>
<dbReference type="AlphaFoldDB" id="A0A849KL33"/>
<evidence type="ECO:0000256" key="4">
    <source>
        <dbReference type="ARBA" id="ARBA00044042"/>
    </source>
</evidence>
<dbReference type="Proteomes" id="UP000552954">
    <property type="component" value="Unassembled WGS sequence"/>
</dbReference>
<organism evidence="6 7">
    <name type="scientific">Ramlibacter montanisoli</name>
    <dbReference type="NCBI Taxonomy" id="2732512"/>
    <lineage>
        <taxon>Bacteria</taxon>
        <taxon>Pseudomonadati</taxon>
        <taxon>Pseudomonadota</taxon>
        <taxon>Betaproteobacteria</taxon>
        <taxon>Burkholderiales</taxon>
        <taxon>Comamonadaceae</taxon>
        <taxon>Ramlibacter</taxon>
    </lineage>
</organism>
<dbReference type="GO" id="GO:0009244">
    <property type="term" value="P:lipopolysaccharide core region biosynthetic process"/>
    <property type="evidence" value="ECO:0007669"/>
    <property type="project" value="TreeGrafter"/>
</dbReference>
<evidence type="ECO:0000256" key="2">
    <source>
        <dbReference type="ARBA" id="ARBA00022679"/>
    </source>
</evidence>
<reference evidence="6 7" key="2">
    <citation type="submission" date="2020-06" db="EMBL/GenBank/DDBJ databases">
        <title>Ramlibacter rhizophilus sp. nov., isolated from rhizosphere soil of national flower Mugunghwa from South Korea.</title>
        <authorList>
            <person name="Zheng-Fei Y."/>
            <person name="Huan T."/>
        </authorList>
    </citation>
    <scope>NUCLEOTIDE SEQUENCE [LARGE SCALE GENOMIC DNA]</scope>
    <source>
        <strain evidence="6 7">B156</strain>
    </source>
</reference>
<proteinExistence type="inferred from homology"/>
<dbReference type="InterPro" id="IPR002201">
    <property type="entry name" value="Glyco_trans_9"/>
</dbReference>
<dbReference type="PANTHER" id="PTHR30160">
    <property type="entry name" value="TETRAACYLDISACCHARIDE 4'-KINASE-RELATED"/>
    <property type="match status" value="1"/>
</dbReference>